<keyword evidence="3" id="KW-0505">Motor protein</keyword>
<dbReference type="GO" id="GO:0000073">
    <property type="term" value="P:initial mitotic spindle pole body separation"/>
    <property type="evidence" value="ECO:0007669"/>
    <property type="project" value="TreeGrafter"/>
</dbReference>
<dbReference type="GO" id="GO:0005634">
    <property type="term" value="C:nucleus"/>
    <property type="evidence" value="ECO:0007669"/>
    <property type="project" value="TreeGrafter"/>
</dbReference>
<keyword evidence="2" id="KW-0963">Cytoplasm</keyword>
<keyword evidence="8" id="KW-1185">Reference proteome</keyword>
<evidence type="ECO:0000256" key="1">
    <source>
        <dbReference type="ARBA" id="ARBA00004245"/>
    </source>
</evidence>
<dbReference type="PROSITE" id="PS50067">
    <property type="entry name" value="KINESIN_MOTOR_2"/>
    <property type="match status" value="1"/>
</dbReference>
<dbReference type="SUPFAM" id="SSF52540">
    <property type="entry name" value="P-loop containing nucleoside triphosphate hydrolases"/>
    <property type="match status" value="1"/>
</dbReference>
<dbReference type="InterPro" id="IPR047149">
    <property type="entry name" value="KIF11-like"/>
</dbReference>
<dbReference type="EMBL" id="MU005617">
    <property type="protein sequence ID" value="KAF2677925.1"/>
    <property type="molecule type" value="Genomic_DNA"/>
</dbReference>
<comment type="similarity">
    <text evidence="5">Belongs to the TRAFAC class myosin-kinesin ATPase superfamily. Kinesin family.</text>
</comment>
<dbReference type="PANTHER" id="PTHR47970">
    <property type="entry name" value="KINESIN-LIKE PROTEIN KIF11"/>
    <property type="match status" value="1"/>
</dbReference>
<accession>A0A6G1IIG3</accession>
<comment type="caution">
    <text evidence="5">Lacks conserved residue(s) required for the propagation of feature annotation.</text>
</comment>
<dbReference type="GO" id="GO:0072686">
    <property type="term" value="C:mitotic spindle"/>
    <property type="evidence" value="ECO:0007669"/>
    <property type="project" value="TreeGrafter"/>
</dbReference>
<comment type="subcellular location">
    <subcellularLocation>
        <location evidence="1">Cytoplasm</location>
        <location evidence="1">Cytoskeleton</location>
    </subcellularLocation>
</comment>
<evidence type="ECO:0000313" key="8">
    <source>
        <dbReference type="Proteomes" id="UP000799291"/>
    </source>
</evidence>
<dbReference type="GO" id="GO:0007018">
    <property type="term" value="P:microtubule-based movement"/>
    <property type="evidence" value="ECO:0007669"/>
    <property type="project" value="InterPro"/>
</dbReference>
<evidence type="ECO:0000256" key="2">
    <source>
        <dbReference type="ARBA" id="ARBA00022490"/>
    </source>
</evidence>
<dbReference type="OrthoDB" id="3176171at2759"/>
<dbReference type="Proteomes" id="UP000799291">
    <property type="component" value="Unassembled WGS sequence"/>
</dbReference>
<gene>
    <name evidence="7" type="ORF">K458DRAFT_436308</name>
</gene>
<dbReference type="InterPro" id="IPR036961">
    <property type="entry name" value="Kinesin_motor_dom_sf"/>
</dbReference>
<reference evidence="7" key="1">
    <citation type="journal article" date="2020" name="Stud. Mycol.">
        <title>101 Dothideomycetes genomes: a test case for predicting lifestyles and emergence of pathogens.</title>
        <authorList>
            <person name="Haridas S."/>
            <person name="Albert R."/>
            <person name="Binder M."/>
            <person name="Bloem J."/>
            <person name="Labutti K."/>
            <person name="Salamov A."/>
            <person name="Andreopoulos B."/>
            <person name="Baker S."/>
            <person name="Barry K."/>
            <person name="Bills G."/>
            <person name="Bluhm B."/>
            <person name="Cannon C."/>
            <person name="Castanera R."/>
            <person name="Culley D."/>
            <person name="Daum C."/>
            <person name="Ezra D."/>
            <person name="Gonzalez J."/>
            <person name="Henrissat B."/>
            <person name="Kuo A."/>
            <person name="Liang C."/>
            <person name="Lipzen A."/>
            <person name="Lutzoni F."/>
            <person name="Magnuson J."/>
            <person name="Mondo S."/>
            <person name="Nolan M."/>
            <person name="Ohm R."/>
            <person name="Pangilinan J."/>
            <person name="Park H.-J."/>
            <person name="Ramirez L."/>
            <person name="Alfaro M."/>
            <person name="Sun H."/>
            <person name="Tritt A."/>
            <person name="Yoshinaga Y."/>
            <person name="Zwiers L.-H."/>
            <person name="Turgeon B."/>
            <person name="Goodwin S."/>
            <person name="Spatafora J."/>
            <person name="Crous P."/>
            <person name="Grigoriev I."/>
        </authorList>
    </citation>
    <scope>NUCLEOTIDE SEQUENCE</scope>
    <source>
        <strain evidence="7">CBS 122367</strain>
    </source>
</reference>
<keyword evidence="4" id="KW-0206">Cytoskeleton</keyword>
<proteinExistence type="inferred from homology"/>
<dbReference type="SMART" id="SM00129">
    <property type="entry name" value="KISc"/>
    <property type="match status" value="1"/>
</dbReference>
<evidence type="ECO:0000259" key="6">
    <source>
        <dbReference type="PROSITE" id="PS50067"/>
    </source>
</evidence>
<name>A0A6G1IIG3_9PLEO</name>
<dbReference type="InterPro" id="IPR027417">
    <property type="entry name" value="P-loop_NTPase"/>
</dbReference>
<protein>
    <submittedName>
        <fullName evidence="7">P-loop containing nucleoside triphosphate hydrolase protein</fullName>
    </submittedName>
</protein>
<dbReference type="GO" id="GO:0008017">
    <property type="term" value="F:microtubule binding"/>
    <property type="evidence" value="ECO:0007669"/>
    <property type="project" value="InterPro"/>
</dbReference>
<evidence type="ECO:0000256" key="4">
    <source>
        <dbReference type="ARBA" id="ARBA00023212"/>
    </source>
</evidence>
<dbReference type="GO" id="GO:0016787">
    <property type="term" value="F:hydrolase activity"/>
    <property type="evidence" value="ECO:0007669"/>
    <property type="project" value="UniProtKB-KW"/>
</dbReference>
<evidence type="ECO:0000256" key="5">
    <source>
        <dbReference type="PROSITE-ProRule" id="PRU00283"/>
    </source>
</evidence>
<sequence length="524" mass="58177">MGREGAISPAALTTSTWMTATRKRKERDFESDAAGGANFINVVVRCRGRNEQEMSENSNVVVTTEGIKGKQVDVSMGLNSLSNKTCNFDRVFSPAADQSMVFNDVVRPMLDELDTTAPSLHTDRRELGKRAPCPDMTNTLGILSDAAGIIPRVLQGLFNELQMRSTEHCVKVSFLELYNEELRDLIAVDTTTKLKVYDNITRKGHATTIVQGMDEKHIKDATEGIKVLQEGSTMRRVAATKYNDLSSRSHTIFTIMVYLSLVGLAGTENIQRSDAENKRAAEAPLAELKENITNSALREYELPCDTPQPNRYQFPTQLPRTEPGNMLVADMHYISSPRKPAGSLSIFTDTLENAEPIPSPLRFSASLGPVTFASDPTTRTTSLSAENMNMPTLKMRRIRTERKEVEVEAEEKENVVPNFSANRLPSGKGTASGRIHELIFPSSGPCKKWLPSLKVTPLSLLDPLPMRRSYSGVWKIAVDSEPRSRPIRVARGPNGSYIHDARLAKRFFKEAGRRIQTAQGDDLY</sequence>
<evidence type="ECO:0000256" key="3">
    <source>
        <dbReference type="ARBA" id="ARBA00023175"/>
    </source>
</evidence>
<organism evidence="7 8">
    <name type="scientific">Lentithecium fluviatile CBS 122367</name>
    <dbReference type="NCBI Taxonomy" id="1168545"/>
    <lineage>
        <taxon>Eukaryota</taxon>
        <taxon>Fungi</taxon>
        <taxon>Dikarya</taxon>
        <taxon>Ascomycota</taxon>
        <taxon>Pezizomycotina</taxon>
        <taxon>Dothideomycetes</taxon>
        <taxon>Pleosporomycetidae</taxon>
        <taxon>Pleosporales</taxon>
        <taxon>Massarineae</taxon>
        <taxon>Lentitheciaceae</taxon>
        <taxon>Lentithecium</taxon>
    </lineage>
</organism>
<dbReference type="Pfam" id="PF00225">
    <property type="entry name" value="Kinesin"/>
    <property type="match status" value="1"/>
</dbReference>
<dbReference type="InterPro" id="IPR001752">
    <property type="entry name" value="Kinesin_motor_dom"/>
</dbReference>
<dbReference type="Gene3D" id="3.40.850.10">
    <property type="entry name" value="Kinesin motor domain"/>
    <property type="match status" value="2"/>
</dbReference>
<dbReference type="PANTHER" id="PTHR47970:SF12">
    <property type="entry name" value="KINESIN FAMILY MEMBER 11"/>
    <property type="match status" value="1"/>
</dbReference>
<dbReference type="AlphaFoldDB" id="A0A6G1IIG3"/>
<evidence type="ECO:0000313" key="7">
    <source>
        <dbReference type="EMBL" id="KAF2677925.1"/>
    </source>
</evidence>
<dbReference type="GO" id="GO:0005876">
    <property type="term" value="C:spindle microtubule"/>
    <property type="evidence" value="ECO:0007669"/>
    <property type="project" value="TreeGrafter"/>
</dbReference>
<feature type="domain" description="Kinesin motor" evidence="6">
    <location>
        <begin position="39"/>
        <end position="258"/>
    </location>
</feature>
<dbReference type="GO" id="GO:0005524">
    <property type="term" value="F:ATP binding"/>
    <property type="evidence" value="ECO:0007669"/>
    <property type="project" value="InterPro"/>
</dbReference>
<keyword evidence="7" id="KW-0378">Hydrolase</keyword>
<dbReference type="GO" id="GO:0008574">
    <property type="term" value="F:plus-end-directed microtubule motor activity"/>
    <property type="evidence" value="ECO:0007669"/>
    <property type="project" value="TreeGrafter"/>
</dbReference>